<dbReference type="InterPro" id="IPR013517">
    <property type="entry name" value="FG-GAP"/>
</dbReference>
<evidence type="ECO:0000256" key="1">
    <source>
        <dbReference type="ARBA" id="ARBA00022729"/>
    </source>
</evidence>
<dbReference type="Gene3D" id="2.130.10.130">
    <property type="entry name" value="Integrin alpha, N-terminal"/>
    <property type="match status" value="2"/>
</dbReference>
<evidence type="ECO:0000256" key="3">
    <source>
        <dbReference type="ARBA" id="ARBA00023180"/>
    </source>
</evidence>
<comment type="caution">
    <text evidence="4">The sequence shown here is derived from an EMBL/GenBank/DDBJ whole genome shotgun (WGS) entry which is preliminary data.</text>
</comment>
<dbReference type="SMART" id="SM00191">
    <property type="entry name" value="Int_alpha"/>
    <property type="match status" value="3"/>
</dbReference>
<accession>A0A2V5KR08</accession>
<evidence type="ECO:0000256" key="2">
    <source>
        <dbReference type="ARBA" id="ARBA00022737"/>
    </source>
</evidence>
<evidence type="ECO:0000313" key="5">
    <source>
        <dbReference type="Proteomes" id="UP000247476"/>
    </source>
</evidence>
<keyword evidence="2" id="KW-0677">Repeat</keyword>
<name>A0A2V5KR08_9BACL</name>
<dbReference type="AlphaFoldDB" id="A0A2V5KR08"/>
<dbReference type="SUPFAM" id="SSF69318">
    <property type="entry name" value="Integrin alpha N-terminal domain"/>
    <property type="match status" value="1"/>
</dbReference>
<protein>
    <recommendedName>
        <fullName evidence="6">VCBS repeat-containing protein</fullName>
    </recommendedName>
</protein>
<gene>
    <name evidence="4" type="ORF">DLM86_26395</name>
</gene>
<dbReference type="OrthoDB" id="9816120at2"/>
<keyword evidence="5" id="KW-1185">Reference proteome</keyword>
<dbReference type="PANTHER" id="PTHR44103:SF1">
    <property type="entry name" value="PROPROTEIN CONVERTASE P"/>
    <property type="match status" value="1"/>
</dbReference>
<dbReference type="SUPFAM" id="SSF52317">
    <property type="entry name" value="Class I glutamine amidotransferase-like"/>
    <property type="match status" value="1"/>
</dbReference>
<reference evidence="4 5" key="1">
    <citation type="submission" date="2018-05" db="EMBL/GenBank/DDBJ databases">
        <title>Paenibacillus flagellatus sp. nov., isolated from selenium mineral soil.</title>
        <authorList>
            <person name="Dai X."/>
        </authorList>
    </citation>
    <scope>NUCLEOTIDE SEQUENCE [LARGE SCALE GENOMIC DNA]</scope>
    <source>
        <strain evidence="4 5">DXL2</strain>
    </source>
</reference>
<sequence>MALSLRKKAAWFVGLLLVAAAFALVFGHKEEKVRLLFASSGDRYDRAAYLNFEQSIVANAEVRRLPLEGLDAKKLRSYDAVYLDVSLKQSPALRDAVASLAAYVEQGGHLFVENELLGDLPMELLGASAVVPVAPTVKPKFDYPHVRGNLQGLQNVFKQFADNFTTHVDMNDTMPGFDWGQAIVPSTAETLVTMNGQPLYTVNRFGQGTVFAASAFMPNRYFITGFDLQSGMDPARGFPTKAARHDESLGAPGKSLYFNFKTGLPQEPYFQFSFAAANHLLRNEYVAYVSKETLGYSLKKVFGPYGRPAMAYQNHFEALPAIQHKEAIGWAELLKQYDQIPSYSLVRSSFDWYYWNESITVHLNEGTTDKPQFVGELPNSFYSSGTLLTSGDTTLALARYPSEHELAVKLELPYRAYPALADWNGDGKTDLIAGSSDGYLYRFPNVGRTPSTQMVPEGLQPPDGFGAKEPLKLPNGQPFQTAGYATVTATDLNGDGKADLVVGSEDGTVVALTGLGNGAFAAPVPLTSNGTPIRVAAHSAPAVGDVNGDGVADLVVGDATGQLTLFAGSAGKPLQFAAARPLFRISATHAAPAIRDMNGDKRADLVVGNSEGDVLVYTQQADGTWSLQGPIEGRMRNQSGTKALVGGQYSVPLWADLNHDGKEDLLVGQVQYSQPVPIDDPAFPYKEELREFLDYAKANKLEIVPHVYVHGFVSSEQEKLELALQKKSFASLGIPWTKTGTNQHTWRINQADRLQTLRNENEADIWYNFGFKPSHSPTEPQWGQDFLWSFPFLLDDKQLKSPMMLYAPGFRFSLDANGGTSNIYQSYAALDLPIDYFEHIEYQYKYPAKTGQLLEFVRYFDGLRTTYDYNFMTEPQMARSFLATMKTAYKVERPWLVYAIDKLKTRFGRGLHLTLSLSTDTGGVPDLAAEYRDTAGVVFEAGEKYAGYPFATDSPAFMKNEGKLYVGLGLRRLTTVSVNWGAEPFHVVRSNVPFDIRDDGTKRTIELQSDGMQQIKLYSPRPLDIQGDDLKIEKDPQANVYTVTHYGAKTSIVVTMP</sequence>
<keyword evidence="1" id="KW-0732">Signal</keyword>
<dbReference type="InterPro" id="IPR029062">
    <property type="entry name" value="Class_I_gatase-like"/>
</dbReference>
<dbReference type="Pfam" id="PF13517">
    <property type="entry name" value="FG-GAP_3"/>
    <property type="match status" value="2"/>
</dbReference>
<evidence type="ECO:0008006" key="6">
    <source>
        <dbReference type="Google" id="ProtNLM"/>
    </source>
</evidence>
<dbReference type="InterPro" id="IPR028994">
    <property type="entry name" value="Integrin_alpha_N"/>
</dbReference>
<dbReference type="Gene3D" id="3.40.50.880">
    <property type="match status" value="1"/>
</dbReference>
<dbReference type="PANTHER" id="PTHR44103">
    <property type="entry name" value="PROPROTEIN CONVERTASE P"/>
    <property type="match status" value="1"/>
</dbReference>
<organism evidence="4 5">
    <name type="scientific">Paenibacillus flagellatus</name>
    <dbReference type="NCBI Taxonomy" id="2211139"/>
    <lineage>
        <taxon>Bacteria</taxon>
        <taxon>Bacillati</taxon>
        <taxon>Bacillota</taxon>
        <taxon>Bacilli</taxon>
        <taxon>Bacillales</taxon>
        <taxon>Paenibacillaceae</taxon>
        <taxon>Paenibacillus</taxon>
    </lineage>
</organism>
<dbReference type="Proteomes" id="UP000247476">
    <property type="component" value="Unassembled WGS sequence"/>
</dbReference>
<dbReference type="EMBL" id="QJVJ01000014">
    <property type="protein sequence ID" value="PYI51216.1"/>
    <property type="molecule type" value="Genomic_DNA"/>
</dbReference>
<proteinExistence type="predicted"/>
<keyword evidence="3" id="KW-0325">Glycoprotein</keyword>
<evidence type="ECO:0000313" key="4">
    <source>
        <dbReference type="EMBL" id="PYI51216.1"/>
    </source>
</evidence>
<dbReference type="InterPro" id="IPR013519">
    <property type="entry name" value="Int_alpha_beta-p"/>
</dbReference>